<evidence type="ECO:0000313" key="6">
    <source>
        <dbReference type="Proteomes" id="UP000246991"/>
    </source>
</evidence>
<keyword evidence="3" id="KW-0687">Ribonucleoprotein</keyword>
<dbReference type="HAMAP" id="MF_01310">
    <property type="entry name" value="Ribosomal_uS11"/>
    <property type="match status" value="1"/>
</dbReference>
<accession>A0A317SPR6</accession>
<evidence type="ECO:0000256" key="4">
    <source>
        <dbReference type="SAM" id="MobiDB-lite"/>
    </source>
</evidence>
<organism evidence="5 6">
    <name type="scientific">Tuber magnatum</name>
    <name type="common">white Piedmont truffle</name>
    <dbReference type="NCBI Taxonomy" id="42249"/>
    <lineage>
        <taxon>Eukaryota</taxon>
        <taxon>Fungi</taxon>
        <taxon>Dikarya</taxon>
        <taxon>Ascomycota</taxon>
        <taxon>Pezizomycotina</taxon>
        <taxon>Pezizomycetes</taxon>
        <taxon>Pezizales</taxon>
        <taxon>Tuberaceae</taxon>
        <taxon>Tuber</taxon>
    </lineage>
</organism>
<dbReference type="AlphaFoldDB" id="A0A317SPR6"/>
<dbReference type="EMBL" id="PYWC01000033">
    <property type="protein sequence ID" value="PWW76415.1"/>
    <property type="molecule type" value="Genomic_DNA"/>
</dbReference>
<keyword evidence="6" id="KW-1185">Reference proteome</keyword>
<dbReference type="GO" id="GO:0003735">
    <property type="term" value="F:structural constituent of ribosome"/>
    <property type="evidence" value="ECO:0007669"/>
    <property type="project" value="InterPro"/>
</dbReference>
<name>A0A317SPR6_9PEZI</name>
<dbReference type="GO" id="GO:0005840">
    <property type="term" value="C:ribosome"/>
    <property type="evidence" value="ECO:0007669"/>
    <property type="project" value="UniProtKB-KW"/>
</dbReference>
<keyword evidence="2" id="KW-0689">Ribosomal protein</keyword>
<feature type="compositionally biased region" description="Low complexity" evidence="4">
    <location>
        <begin position="52"/>
        <end position="72"/>
    </location>
</feature>
<sequence>MPLQIPHPLRKGLHIRLPRPSLPPQLNHQSIPHHRMVTFPPMIKPTTPTPTLPTNFTTSAPSTTTTTRTSPIPFTPDPFDDPFLVGDYPTFSETSAGTDLYRLHVYSPRHNCHITYTRPNGNCIISKSTGNVGIKGAAKGSFDAAFQLASHVLGKIAEMAEVPRNVELLLRNYGPGRDAFFKALMGREGQFLRGSIRRVTDSTRIKFGGTRSKALRRL</sequence>
<gene>
    <name evidence="5" type="ORF">C7212DRAFT_294259</name>
</gene>
<proteinExistence type="inferred from homology"/>
<reference evidence="5 6" key="1">
    <citation type="submission" date="2018-03" db="EMBL/GenBank/DDBJ databases">
        <title>Genomes of Pezizomycetes fungi and the evolution of truffles.</title>
        <authorList>
            <person name="Murat C."/>
            <person name="Payen T."/>
            <person name="Noel B."/>
            <person name="Kuo A."/>
            <person name="Martin F.M."/>
        </authorList>
    </citation>
    <scope>NUCLEOTIDE SEQUENCE [LARGE SCALE GENOMIC DNA]</scope>
    <source>
        <strain evidence="5">091103-1</strain>
    </source>
</reference>
<dbReference type="Proteomes" id="UP000246991">
    <property type="component" value="Unassembled WGS sequence"/>
</dbReference>
<feature type="region of interest" description="Disordered" evidence="4">
    <location>
        <begin position="47"/>
        <end position="75"/>
    </location>
</feature>
<dbReference type="SUPFAM" id="SSF53137">
    <property type="entry name" value="Translational machinery components"/>
    <property type="match status" value="1"/>
</dbReference>
<dbReference type="OrthoDB" id="1654884at2759"/>
<evidence type="ECO:0000313" key="5">
    <source>
        <dbReference type="EMBL" id="PWW76415.1"/>
    </source>
</evidence>
<dbReference type="Pfam" id="PF00411">
    <property type="entry name" value="Ribosomal_S11"/>
    <property type="match status" value="1"/>
</dbReference>
<comment type="similarity">
    <text evidence="1">Belongs to the universal ribosomal protein uS11 family.</text>
</comment>
<comment type="caution">
    <text evidence="5">The sequence shown here is derived from an EMBL/GenBank/DDBJ whole genome shotgun (WGS) entry which is preliminary data.</text>
</comment>
<dbReference type="Gene3D" id="3.30.420.80">
    <property type="entry name" value="Ribosomal protein S11"/>
    <property type="match status" value="1"/>
</dbReference>
<protein>
    <submittedName>
        <fullName evidence="5">Translational machinery component</fullName>
    </submittedName>
</protein>
<evidence type="ECO:0000256" key="1">
    <source>
        <dbReference type="ARBA" id="ARBA00006194"/>
    </source>
</evidence>
<evidence type="ECO:0000256" key="3">
    <source>
        <dbReference type="ARBA" id="ARBA00023274"/>
    </source>
</evidence>
<dbReference type="InterPro" id="IPR001971">
    <property type="entry name" value="Ribosomal_uS11"/>
</dbReference>
<evidence type="ECO:0000256" key="2">
    <source>
        <dbReference type="ARBA" id="ARBA00022980"/>
    </source>
</evidence>
<dbReference type="GO" id="GO:0006412">
    <property type="term" value="P:translation"/>
    <property type="evidence" value="ECO:0007669"/>
    <property type="project" value="InterPro"/>
</dbReference>
<dbReference type="InterPro" id="IPR036967">
    <property type="entry name" value="Ribosomal_uS11_sf"/>
</dbReference>
<dbReference type="STRING" id="42249.A0A317SPR6"/>
<dbReference type="GO" id="GO:1990904">
    <property type="term" value="C:ribonucleoprotein complex"/>
    <property type="evidence" value="ECO:0007669"/>
    <property type="project" value="UniProtKB-KW"/>
</dbReference>
<dbReference type="PANTHER" id="PTHR11759">
    <property type="entry name" value="40S RIBOSOMAL PROTEIN S14/30S RIBOSOMAL PROTEIN S11"/>
    <property type="match status" value="1"/>
</dbReference>